<organism evidence="2 3">
    <name type="scientific">Natrarchaeobius halalkaliphilus</name>
    <dbReference type="NCBI Taxonomy" id="1679091"/>
    <lineage>
        <taxon>Archaea</taxon>
        <taxon>Methanobacteriati</taxon>
        <taxon>Methanobacteriota</taxon>
        <taxon>Stenosarchaea group</taxon>
        <taxon>Halobacteria</taxon>
        <taxon>Halobacteriales</taxon>
        <taxon>Natrialbaceae</taxon>
        <taxon>Natrarchaeobius</taxon>
    </lineage>
</organism>
<evidence type="ECO:0000313" key="2">
    <source>
        <dbReference type="EMBL" id="RQG89847.1"/>
    </source>
</evidence>
<name>A0A3N6LP43_9EURY</name>
<dbReference type="PIRSF" id="PIRSF030471">
    <property type="entry name" value="STR_Vng0742h_prd"/>
    <property type="match status" value="1"/>
</dbReference>
<dbReference type="InterPro" id="IPR016954">
    <property type="entry name" value="Uncharacterised_Vng0742h"/>
</dbReference>
<protein>
    <submittedName>
        <fullName evidence="2">Histidine kinase</fullName>
    </submittedName>
</protein>
<evidence type="ECO:0000259" key="1">
    <source>
        <dbReference type="Pfam" id="PF10069"/>
    </source>
</evidence>
<comment type="caution">
    <text evidence="2">The sequence shown here is derived from an EMBL/GenBank/DDBJ whole genome shotgun (WGS) entry which is preliminary data.</text>
</comment>
<reference evidence="2 3" key="1">
    <citation type="submission" date="2018-10" db="EMBL/GenBank/DDBJ databases">
        <title>Natrarchaeobius chitinivorans gen. nov., sp. nov., and Natrarchaeobius haloalkaliphilus sp. nov., alkaliphilic, chitin-utilizing haloarchaea from hypersaline alkaline lakes.</title>
        <authorList>
            <person name="Sorokin D.Y."/>
            <person name="Elcheninov A.G."/>
            <person name="Kostrikina N.A."/>
            <person name="Bale N.J."/>
            <person name="Sinninghe Damste J.S."/>
            <person name="Khijniak T.V."/>
            <person name="Kublanov I.V."/>
            <person name="Toshchakov S.V."/>
        </authorList>
    </citation>
    <scope>NUCLEOTIDE SEQUENCE [LARGE SCALE GENOMIC DNA]</scope>
    <source>
        <strain evidence="2 3">AArcht-Sl</strain>
    </source>
</reference>
<proteinExistence type="predicted"/>
<dbReference type="Pfam" id="PF10069">
    <property type="entry name" value="DICT"/>
    <property type="match status" value="1"/>
</dbReference>
<dbReference type="AlphaFoldDB" id="A0A3N6LP43"/>
<gene>
    <name evidence="2" type="ORF">EA462_07470</name>
</gene>
<keyword evidence="3" id="KW-1185">Reference proteome</keyword>
<keyword evidence="2" id="KW-0808">Transferase</keyword>
<feature type="domain" description="DICT" evidence="1">
    <location>
        <begin position="107"/>
        <end position="211"/>
    </location>
</feature>
<keyword evidence="2" id="KW-0418">Kinase</keyword>
<evidence type="ECO:0000313" key="3">
    <source>
        <dbReference type="Proteomes" id="UP000273828"/>
    </source>
</evidence>
<dbReference type="OrthoDB" id="198447at2157"/>
<dbReference type="RefSeq" id="WP_124177931.1">
    <property type="nucleotide sequence ID" value="NZ_REFY01000003.1"/>
</dbReference>
<accession>A0A3N6LP43</accession>
<dbReference type="InterPro" id="IPR019278">
    <property type="entry name" value="DICT_dom"/>
</dbReference>
<dbReference type="GO" id="GO:0016301">
    <property type="term" value="F:kinase activity"/>
    <property type="evidence" value="ECO:0007669"/>
    <property type="project" value="UniProtKB-KW"/>
</dbReference>
<dbReference type="EMBL" id="REFY01000003">
    <property type="protein sequence ID" value="RQG89847.1"/>
    <property type="molecule type" value="Genomic_DNA"/>
</dbReference>
<sequence>MNGLRDAIDEIEAHRKRLEVYTDDPRTAAELKRQFSTQNVDVEHRPTTILGDPGFVVIRTSGGEFRGALGLDQFAEILSPDIHPPWVLSDSPANTSVLFDFLENTLFGSYSRRQMLATSREIEERAVRIGDGRLYTGFQRERAALEQTAVYDRLANHKSLSVTVFVDGKWSKRSGDVTVVTDTDGEIGDYWFVIFDGAGVELQRCALLAEERKPGRYYGFWTYDPDLVSSLVGHLATKYDLE</sequence>
<dbReference type="Proteomes" id="UP000273828">
    <property type="component" value="Unassembled WGS sequence"/>
</dbReference>